<dbReference type="Proteomes" id="UP000583929">
    <property type="component" value="Unassembled WGS sequence"/>
</dbReference>
<dbReference type="EMBL" id="JAATIQ010000280">
    <property type="protein sequence ID" value="KAF4364656.1"/>
    <property type="molecule type" value="Genomic_DNA"/>
</dbReference>
<sequence>MDFRSSNVVVPCVQELAKDPNMVSVPPRYIRNDQTQIDQTNNSSVISSDETPVINFQNLLLISQSHHPQLYQSELNKLHSACKEWGFFQLVNHGISDSLVEKIKEGIEKLCKLPIEEKNKLWRNPGDLEGIGDPVVFSDEQKLDWKDELFLITLPLALRNPHLFPNLPLPFRENLEIYSLQLAKLAKDIISQMEKVIGIESKEISKLFEDGIQSMSINYYPPCPQPEKVTGVAPHSDACGITFLLQLNQVDGFQVKKDGMWIPIKPLPNAFIIITNGIYLSNEHKAIVNSTKERMSIATFLNTNEDCEIGPAHSLITQQNPALYKTLSSKDYVKGIFSREVYGRSYVQEMKL</sequence>
<dbReference type="EMBL" id="JAATIQ010000280">
    <property type="protein sequence ID" value="KAF4364657.1"/>
    <property type="molecule type" value="Genomic_DNA"/>
</dbReference>
<keyword evidence="4 5" id="KW-0408">Iron</keyword>
<dbReference type="InterPro" id="IPR044861">
    <property type="entry name" value="IPNS-like_FE2OG_OXY"/>
</dbReference>
<dbReference type="InterPro" id="IPR050295">
    <property type="entry name" value="Plant_2OG-oxidoreductases"/>
</dbReference>
<evidence type="ECO:0000313" key="9">
    <source>
        <dbReference type="Proteomes" id="UP000583929"/>
    </source>
</evidence>
<comment type="similarity">
    <text evidence="1 5">Belongs to the iron/ascorbate-dependent oxidoreductase family.</text>
</comment>
<dbReference type="SUPFAM" id="SSF51197">
    <property type="entry name" value="Clavaminate synthase-like"/>
    <property type="match status" value="1"/>
</dbReference>
<dbReference type="Pfam" id="PF03171">
    <property type="entry name" value="2OG-FeII_Oxy"/>
    <property type="match status" value="1"/>
</dbReference>
<accession>A0A7J6F1R7</accession>
<dbReference type="PANTHER" id="PTHR47991">
    <property type="entry name" value="OXOGLUTARATE/IRON-DEPENDENT DIOXYGENASE"/>
    <property type="match status" value="1"/>
</dbReference>
<dbReference type="GO" id="GO:0031418">
    <property type="term" value="F:L-ascorbic acid binding"/>
    <property type="evidence" value="ECO:0007669"/>
    <property type="project" value="UniProtKB-KW"/>
</dbReference>
<comment type="caution">
    <text evidence="8">The sequence shown here is derived from an EMBL/GenBank/DDBJ whole genome shotgun (WGS) entry which is preliminary data.</text>
</comment>
<evidence type="ECO:0000313" key="7">
    <source>
        <dbReference type="EMBL" id="KAF4364656.1"/>
    </source>
</evidence>
<evidence type="ECO:0000256" key="1">
    <source>
        <dbReference type="ARBA" id="ARBA00008056"/>
    </source>
</evidence>
<evidence type="ECO:0000256" key="2">
    <source>
        <dbReference type="ARBA" id="ARBA00022723"/>
    </source>
</evidence>
<evidence type="ECO:0000313" key="8">
    <source>
        <dbReference type="EMBL" id="KAF4364657.1"/>
    </source>
</evidence>
<dbReference type="PROSITE" id="PS51471">
    <property type="entry name" value="FE2OG_OXY"/>
    <property type="match status" value="1"/>
</dbReference>
<dbReference type="FunFam" id="2.60.120.330:FF:000079">
    <property type="entry name" value="Protein SRG1"/>
    <property type="match status" value="1"/>
</dbReference>
<protein>
    <recommendedName>
        <fullName evidence="6">Fe2OG dioxygenase domain-containing protein</fullName>
    </recommendedName>
</protein>
<keyword evidence="5" id="KW-0560">Oxidoreductase</keyword>
<evidence type="ECO:0000256" key="5">
    <source>
        <dbReference type="RuleBase" id="RU003682"/>
    </source>
</evidence>
<proteinExistence type="inferred from homology"/>
<keyword evidence="3" id="KW-0847">Vitamin C</keyword>
<organism evidence="8 9">
    <name type="scientific">Cannabis sativa</name>
    <name type="common">Hemp</name>
    <name type="synonym">Marijuana</name>
    <dbReference type="NCBI Taxonomy" id="3483"/>
    <lineage>
        <taxon>Eukaryota</taxon>
        <taxon>Viridiplantae</taxon>
        <taxon>Streptophyta</taxon>
        <taxon>Embryophyta</taxon>
        <taxon>Tracheophyta</taxon>
        <taxon>Spermatophyta</taxon>
        <taxon>Magnoliopsida</taxon>
        <taxon>eudicotyledons</taxon>
        <taxon>Gunneridae</taxon>
        <taxon>Pentapetalae</taxon>
        <taxon>rosids</taxon>
        <taxon>fabids</taxon>
        <taxon>Rosales</taxon>
        <taxon>Cannabaceae</taxon>
        <taxon>Cannabis</taxon>
    </lineage>
</organism>
<name>A0A7J6F1R7_CANSA</name>
<dbReference type="InterPro" id="IPR005123">
    <property type="entry name" value="Oxoglu/Fe-dep_dioxygenase_dom"/>
</dbReference>
<feature type="domain" description="Fe2OG dioxygenase" evidence="6">
    <location>
        <begin position="211"/>
        <end position="303"/>
    </location>
</feature>
<keyword evidence="9" id="KW-1185">Reference proteome</keyword>
<dbReference type="InterPro" id="IPR027443">
    <property type="entry name" value="IPNS-like_sf"/>
</dbReference>
<dbReference type="InterPro" id="IPR026992">
    <property type="entry name" value="DIOX_N"/>
</dbReference>
<dbReference type="AlphaFoldDB" id="A0A7J6F1R7"/>
<dbReference type="GO" id="GO:0046872">
    <property type="term" value="F:metal ion binding"/>
    <property type="evidence" value="ECO:0007669"/>
    <property type="project" value="UniProtKB-KW"/>
</dbReference>
<keyword evidence="2 5" id="KW-0479">Metal-binding</keyword>
<evidence type="ECO:0000256" key="4">
    <source>
        <dbReference type="ARBA" id="ARBA00023004"/>
    </source>
</evidence>
<evidence type="ECO:0000256" key="3">
    <source>
        <dbReference type="ARBA" id="ARBA00022896"/>
    </source>
</evidence>
<dbReference type="Pfam" id="PF14226">
    <property type="entry name" value="DIOX_N"/>
    <property type="match status" value="1"/>
</dbReference>
<evidence type="ECO:0000259" key="6">
    <source>
        <dbReference type="PROSITE" id="PS51471"/>
    </source>
</evidence>
<dbReference type="Gene3D" id="2.60.120.330">
    <property type="entry name" value="B-lactam Antibiotic, Isopenicillin N Synthase, Chain"/>
    <property type="match status" value="1"/>
</dbReference>
<reference evidence="8 9" key="1">
    <citation type="journal article" date="2020" name="bioRxiv">
        <title>Sequence and annotation of 42 cannabis genomes reveals extensive copy number variation in cannabinoid synthesis and pathogen resistance genes.</title>
        <authorList>
            <person name="Mckernan K.J."/>
            <person name="Helbert Y."/>
            <person name="Kane L.T."/>
            <person name="Ebling H."/>
            <person name="Zhang L."/>
            <person name="Liu B."/>
            <person name="Eaton Z."/>
            <person name="Mclaughlin S."/>
            <person name="Kingan S."/>
            <person name="Baybayan P."/>
            <person name="Concepcion G."/>
            <person name="Jordan M."/>
            <person name="Riva A."/>
            <person name="Barbazuk W."/>
            <person name="Harkins T."/>
        </authorList>
    </citation>
    <scope>NUCLEOTIDE SEQUENCE [LARGE SCALE GENOMIC DNA]</scope>
    <source>
        <strain evidence="9">cv. Jamaican Lion 4</strain>
        <strain evidence="8">Father</strain>
        <tissue evidence="8">Leaf</tissue>
    </source>
</reference>
<dbReference type="GO" id="GO:0016491">
    <property type="term" value="F:oxidoreductase activity"/>
    <property type="evidence" value="ECO:0007669"/>
    <property type="project" value="UniProtKB-KW"/>
</dbReference>
<gene>
    <name evidence="7" type="ORF">G4B88_028579</name>
    <name evidence="8" type="ORF">G4B88_028580</name>
</gene>